<evidence type="ECO:0000313" key="2">
    <source>
        <dbReference type="Proteomes" id="UP000028186"/>
    </source>
</evidence>
<proteinExistence type="predicted"/>
<dbReference type="KEGG" id="ngl:RG1141_PA05780"/>
<gene>
    <name evidence="1" type="ORF">RG1141_PA05780</name>
</gene>
<dbReference type="RefSeq" id="WP_040124547.1">
    <property type="nucleotide sequence ID" value="NZ_HG938356.1"/>
</dbReference>
<dbReference type="HOGENOM" id="CLU_989820_0_0_5"/>
<organism evidence="1 2">
    <name type="scientific">Neorhizobium galegae bv. officinalis bv. officinalis str. HAMBI 1141</name>
    <dbReference type="NCBI Taxonomy" id="1028801"/>
    <lineage>
        <taxon>Bacteria</taxon>
        <taxon>Pseudomonadati</taxon>
        <taxon>Pseudomonadota</taxon>
        <taxon>Alphaproteobacteria</taxon>
        <taxon>Hyphomicrobiales</taxon>
        <taxon>Rhizobiaceae</taxon>
        <taxon>Rhizobium/Agrobacterium group</taxon>
        <taxon>Neorhizobium</taxon>
    </lineage>
</organism>
<dbReference type="Proteomes" id="UP000028186">
    <property type="component" value="Plasmid pHAMBI1141a"/>
</dbReference>
<accession>A0A068TH96</accession>
<dbReference type="AlphaFoldDB" id="A0A068TH96"/>
<evidence type="ECO:0000313" key="1">
    <source>
        <dbReference type="EMBL" id="CDN57411.1"/>
    </source>
</evidence>
<protein>
    <submittedName>
        <fullName evidence="1">Uncharacterized protein</fullName>
    </submittedName>
</protein>
<geneLocation type="plasmid" evidence="2">
    <name>II</name>
</geneLocation>
<dbReference type="EMBL" id="HG938356">
    <property type="protein sequence ID" value="CDN57411.1"/>
    <property type="molecule type" value="Genomic_DNA"/>
</dbReference>
<dbReference type="eggNOG" id="COG2604">
    <property type="taxonomic scope" value="Bacteria"/>
</dbReference>
<keyword evidence="1" id="KW-0614">Plasmid</keyword>
<reference evidence="2" key="1">
    <citation type="journal article" date="2014" name="BMC Genomics">
        <title>Genome sequencing of two Neorhizobium galegae strains reveals a noeT gene responsible for the unusual acetylation of the nodulation factors.</title>
        <authorList>
            <person name="Osterman J."/>
            <person name="Marsh J."/>
            <person name="Laine P.K."/>
            <person name="Zeng Z."/>
            <person name="Alatalo E."/>
            <person name="Sullivan J.T."/>
            <person name="Young J.P."/>
            <person name="Thomas-Oates J."/>
            <person name="Paulin L."/>
            <person name="Lindstrom K."/>
        </authorList>
    </citation>
    <scope>NUCLEOTIDE SEQUENCE [LARGE SCALE GENOMIC DNA]</scope>
    <source>
        <strain evidence="2">HAMBI 1141</strain>
        <plasmid evidence="2">II</plasmid>
    </source>
</reference>
<dbReference type="Gene3D" id="3.90.1480.10">
    <property type="entry name" value="Alpha-2,3-sialyltransferase"/>
    <property type="match status" value="1"/>
</dbReference>
<dbReference type="PATRIC" id="fig|1028801.3.peg.5177"/>
<sequence length="281" mass="33097">MTNVLRLLFNRAERAELKDRIRRRKNWLKKPGEERTALLSTRDLENLHSGQRCFVLGAGSSISRQDLNKLQGETVISVSNTFVHPLFETIRPRYHVLPPLLSSHGELYSTEKFVSWLREMEQKTSDAAMVLHIGDRNMIDQNGLFRNRSVHWVDYISWNGNFNLPVDLSQIPKIWSVSETAVTLAVYLGFSEIYLIGFDHDWFNGKLVYFFDHTKEHAMKPDQANLDFADAEFQMRRHADIFRKYKYLYSIRKNIYNANENPSHYMDVFPKVDFDEVFLRQ</sequence>
<name>A0A068TH96_NEOGA</name>